<comment type="caution">
    <text evidence="1">The sequence shown here is derived from an EMBL/GenBank/DDBJ whole genome shotgun (WGS) entry which is preliminary data.</text>
</comment>
<name>A0A448WFG3_9PLAT</name>
<sequence length="134" mass="14795">MRRLGLDQSLFTLLLNAFDDLNSNDSTMTLEASTLTSKMSEKKVISPPLSALAGQVVVDLKLQYRMNAPILSLANRLTYSNRMECANKTISEATIKNLLSSEDIARFDRTVNNIVILNKGFSYKNAVGAYVSSI</sequence>
<gene>
    <name evidence="1" type="ORF">PXEA_LOCUS3923</name>
</gene>
<dbReference type="OrthoDB" id="306218at2759"/>
<reference evidence="1" key="1">
    <citation type="submission" date="2018-11" db="EMBL/GenBank/DDBJ databases">
        <authorList>
            <consortium name="Pathogen Informatics"/>
        </authorList>
    </citation>
    <scope>NUCLEOTIDE SEQUENCE</scope>
</reference>
<evidence type="ECO:0000313" key="2">
    <source>
        <dbReference type="Proteomes" id="UP000784294"/>
    </source>
</evidence>
<dbReference type="EMBL" id="CAAALY010009145">
    <property type="protein sequence ID" value="VEL10483.1"/>
    <property type="molecule type" value="Genomic_DNA"/>
</dbReference>
<dbReference type="Proteomes" id="UP000784294">
    <property type="component" value="Unassembled WGS sequence"/>
</dbReference>
<accession>A0A448WFG3</accession>
<organism evidence="1 2">
    <name type="scientific">Protopolystoma xenopodis</name>
    <dbReference type="NCBI Taxonomy" id="117903"/>
    <lineage>
        <taxon>Eukaryota</taxon>
        <taxon>Metazoa</taxon>
        <taxon>Spiralia</taxon>
        <taxon>Lophotrochozoa</taxon>
        <taxon>Platyhelminthes</taxon>
        <taxon>Monogenea</taxon>
        <taxon>Polyopisthocotylea</taxon>
        <taxon>Polystomatidea</taxon>
        <taxon>Polystomatidae</taxon>
        <taxon>Protopolystoma</taxon>
    </lineage>
</organism>
<protein>
    <submittedName>
        <fullName evidence="1">Uncharacterized protein</fullName>
    </submittedName>
</protein>
<proteinExistence type="predicted"/>
<evidence type="ECO:0000313" key="1">
    <source>
        <dbReference type="EMBL" id="VEL10483.1"/>
    </source>
</evidence>
<dbReference type="AlphaFoldDB" id="A0A448WFG3"/>
<keyword evidence="2" id="KW-1185">Reference proteome</keyword>